<evidence type="ECO:0000256" key="10">
    <source>
        <dbReference type="SAM" id="Phobius"/>
    </source>
</evidence>
<reference evidence="11" key="2">
    <citation type="journal article" date="2022" name="Microbiol. Resour. Announc.">
        <title>Metagenome Sequencing to Explore Phylogenomics of Terrestrial Cyanobacteria.</title>
        <authorList>
            <person name="Ward R.D."/>
            <person name="Stajich J.E."/>
            <person name="Johansen J.R."/>
            <person name="Huntemann M."/>
            <person name="Clum A."/>
            <person name="Foster B."/>
            <person name="Foster B."/>
            <person name="Roux S."/>
            <person name="Palaniappan K."/>
            <person name="Varghese N."/>
            <person name="Mukherjee S."/>
            <person name="Reddy T.B.K."/>
            <person name="Daum C."/>
            <person name="Copeland A."/>
            <person name="Chen I.A."/>
            <person name="Ivanova N.N."/>
            <person name="Kyrpides N.C."/>
            <person name="Shapiro N."/>
            <person name="Eloe-Fadrosh E.A."/>
            <person name="Pietrasiak N."/>
        </authorList>
    </citation>
    <scope>NUCLEOTIDE SEQUENCE</scope>
    <source>
        <strain evidence="11">GSE-TBD4-15B</strain>
    </source>
</reference>
<dbReference type="Proteomes" id="UP000707356">
    <property type="component" value="Unassembled WGS sequence"/>
</dbReference>
<keyword evidence="7 10" id="KW-1133">Transmembrane helix</keyword>
<keyword evidence="8 10" id="KW-0472">Membrane</keyword>
<comment type="caution">
    <text evidence="11">The sequence shown here is derived from an EMBL/GenBank/DDBJ whole genome shotgun (WGS) entry which is preliminary data.</text>
</comment>
<dbReference type="Pfam" id="PF13506">
    <property type="entry name" value="Glyco_transf_21"/>
    <property type="match status" value="1"/>
</dbReference>
<protein>
    <submittedName>
        <fullName evidence="11">Glycosyltransferase</fullName>
        <ecNumber evidence="11">2.4.-.-</ecNumber>
    </submittedName>
</protein>
<sequence>MSISTLLALSADLLLFGLCLAALRFYGQAAISAFERVAAVPPPEFWPSVMLLKSVDELNGDLDSSDANLASFCQQVYPQYCIRFVVAADAASGGELVQRLQRLAQQFPQRDIQTVSAAELDQLIGRCRKARSGSRQANPPQIWVLVEGNVCVEPDYLAQMVQPFRAPSVGLVSGVRTRHLSPWKNRFATLRSIERYGRALVMRDSELMTGSSLAIRADLLAKLAGADYWPASSFSGSLSGLMETVRCPDCWPMQWTTLGYRMALSTAAVERASQPQSKSSGWQQALNQQINGARAQRLACPKRYLQQGLSYGTLYGLLLLWLMQSQSLFWGWITAGWITAGCTWLAEFVMLCGLGGCLQIPSVWRLGWLLPLNSLMGFGIWVCGFGGGRAASSGASDSNRQPVAVSAGLQPELQPEPAANYTAPLSVR</sequence>
<dbReference type="GO" id="GO:0016757">
    <property type="term" value="F:glycosyltransferase activity"/>
    <property type="evidence" value="ECO:0007669"/>
    <property type="project" value="UniProtKB-KW"/>
</dbReference>
<keyword evidence="4 11" id="KW-0328">Glycosyltransferase</keyword>
<feature type="transmembrane region" description="Helical" evidence="10">
    <location>
        <begin position="368"/>
        <end position="391"/>
    </location>
</feature>
<comment type="subcellular location">
    <subcellularLocation>
        <location evidence="1">Membrane</location>
        <topology evidence="1">Multi-pass membrane protein</topology>
    </subcellularLocation>
</comment>
<feature type="transmembrane region" description="Helical" evidence="10">
    <location>
        <begin position="304"/>
        <end position="322"/>
    </location>
</feature>
<reference evidence="11" key="1">
    <citation type="submission" date="2021-05" db="EMBL/GenBank/DDBJ databases">
        <authorList>
            <person name="Pietrasiak N."/>
            <person name="Ward R."/>
            <person name="Stajich J.E."/>
            <person name="Kurbessoian T."/>
        </authorList>
    </citation>
    <scope>NUCLEOTIDE SEQUENCE</scope>
    <source>
        <strain evidence="11">GSE-TBD4-15B</strain>
    </source>
</reference>
<feature type="region of interest" description="Disordered" evidence="9">
    <location>
        <begin position="393"/>
        <end position="428"/>
    </location>
</feature>
<dbReference type="EC" id="2.4.-.-" evidence="11"/>
<evidence type="ECO:0000256" key="3">
    <source>
        <dbReference type="ARBA" id="ARBA00004991"/>
    </source>
</evidence>
<keyword evidence="6 10" id="KW-0812">Transmembrane</keyword>
<evidence type="ECO:0000256" key="6">
    <source>
        <dbReference type="ARBA" id="ARBA00022692"/>
    </source>
</evidence>
<gene>
    <name evidence="11" type="ORF">KME07_13230</name>
</gene>
<evidence type="ECO:0000256" key="1">
    <source>
        <dbReference type="ARBA" id="ARBA00004141"/>
    </source>
</evidence>
<organism evidence="11 12">
    <name type="scientific">Pegethrix bostrychoides GSE-TBD4-15B</name>
    <dbReference type="NCBI Taxonomy" id="2839662"/>
    <lineage>
        <taxon>Bacteria</taxon>
        <taxon>Bacillati</taxon>
        <taxon>Cyanobacteriota</taxon>
        <taxon>Cyanophyceae</taxon>
        <taxon>Oculatellales</taxon>
        <taxon>Oculatellaceae</taxon>
        <taxon>Pegethrix</taxon>
    </lineage>
</organism>
<comment type="pathway">
    <text evidence="2">Lipid metabolism; sphingolipid metabolism.</text>
</comment>
<feature type="transmembrane region" description="Helical" evidence="10">
    <location>
        <begin position="329"/>
        <end position="356"/>
    </location>
</feature>
<dbReference type="GO" id="GO:0016020">
    <property type="term" value="C:membrane"/>
    <property type="evidence" value="ECO:0007669"/>
    <property type="project" value="UniProtKB-SubCell"/>
</dbReference>
<name>A0A951U5E2_9CYAN</name>
<evidence type="ECO:0000256" key="9">
    <source>
        <dbReference type="SAM" id="MobiDB-lite"/>
    </source>
</evidence>
<dbReference type="AlphaFoldDB" id="A0A951U5E2"/>
<keyword evidence="5 11" id="KW-0808">Transferase</keyword>
<accession>A0A951U5E2</accession>
<evidence type="ECO:0000256" key="2">
    <source>
        <dbReference type="ARBA" id="ARBA00004760"/>
    </source>
</evidence>
<comment type="pathway">
    <text evidence="3">Sphingolipid metabolism.</text>
</comment>
<evidence type="ECO:0000256" key="8">
    <source>
        <dbReference type="ARBA" id="ARBA00023136"/>
    </source>
</evidence>
<dbReference type="InterPro" id="IPR029044">
    <property type="entry name" value="Nucleotide-diphossugar_trans"/>
</dbReference>
<evidence type="ECO:0000256" key="7">
    <source>
        <dbReference type="ARBA" id="ARBA00022989"/>
    </source>
</evidence>
<evidence type="ECO:0000256" key="5">
    <source>
        <dbReference type="ARBA" id="ARBA00022679"/>
    </source>
</evidence>
<evidence type="ECO:0000256" key="4">
    <source>
        <dbReference type="ARBA" id="ARBA00022676"/>
    </source>
</evidence>
<dbReference type="EMBL" id="JAHHHV010000067">
    <property type="protein sequence ID" value="MBW4466381.1"/>
    <property type="molecule type" value="Genomic_DNA"/>
</dbReference>
<dbReference type="SUPFAM" id="SSF53448">
    <property type="entry name" value="Nucleotide-diphospho-sugar transferases"/>
    <property type="match status" value="1"/>
</dbReference>
<evidence type="ECO:0000313" key="12">
    <source>
        <dbReference type="Proteomes" id="UP000707356"/>
    </source>
</evidence>
<evidence type="ECO:0000313" key="11">
    <source>
        <dbReference type="EMBL" id="MBW4466381.1"/>
    </source>
</evidence>
<dbReference type="InterPro" id="IPR025993">
    <property type="entry name" value="Ceramide_glucosylTrfase"/>
</dbReference>
<proteinExistence type="predicted"/>